<keyword evidence="4" id="KW-1185">Reference proteome</keyword>
<feature type="compositionally biased region" description="Low complexity" evidence="1">
    <location>
        <begin position="70"/>
        <end position="80"/>
    </location>
</feature>
<feature type="region of interest" description="Disordered" evidence="1">
    <location>
        <begin position="60"/>
        <end position="80"/>
    </location>
</feature>
<evidence type="ECO:0000313" key="4">
    <source>
        <dbReference type="Proteomes" id="UP000054821"/>
    </source>
</evidence>
<evidence type="ECO:0000256" key="2">
    <source>
        <dbReference type="SAM" id="SignalP"/>
    </source>
</evidence>
<gene>
    <name evidence="3" type="ORF">TGAM01_v201466</name>
</gene>
<keyword evidence="2" id="KW-0732">Signal</keyword>
<dbReference type="GeneID" id="29984904"/>
<accession>A0A2P5A0M9</accession>
<dbReference type="RefSeq" id="XP_018662089.1">
    <property type="nucleotide sequence ID" value="XM_018804821.1"/>
</dbReference>
<evidence type="ECO:0000313" key="3">
    <source>
        <dbReference type="EMBL" id="PON30099.1"/>
    </source>
</evidence>
<name>A0A2P5A0M9_9HYPO</name>
<protein>
    <submittedName>
        <fullName evidence="3">Uncharacterized protein</fullName>
    </submittedName>
</protein>
<comment type="caution">
    <text evidence="3">The sequence shown here is derived from an EMBL/GenBank/DDBJ whole genome shotgun (WGS) entry which is preliminary data.</text>
</comment>
<proteinExistence type="predicted"/>
<organism evidence="3 4">
    <name type="scientific">Trichoderma gamsii</name>
    <dbReference type="NCBI Taxonomy" id="398673"/>
    <lineage>
        <taxon>Eukaryota</taxon>
        <taxon>Fungi</taxon>
        <taxon>Dikarya</taxon>
        <taxon>Ascomycota</taxon>
        <taxon>Pezizomycotina</taxon>
        <taxon>Sordariomycetes</taxon>
        <taxon>Hypocreomycetidae</taxon>
        <taxon>Hypocreales</taxon>
        <taxon>Hypocreaceae</taxon>
        <taxon>Trichoderma</taxon>
    </lineage>
</organism>
<reference evidence="3 4" key="1">
    <citation type="journal article" date="2016" name="Genome Announc.">
        <title>Draft Whole-Genome Sequence of Trichoderma gamsii T6085, a Promising Biocontrol Agent of Fusarium Head Blight on Wheat.</title>
        <authorList>
            <person name="Baroncelli R."/>
            <person name="Zapparata A."/>
            <person name="Piaggeschi G."/>
            <person name="Sarrocco S."/>
            <person name="Vannacci G."/>
        </authorList>
    </citation>
    <scope>NUCLEOTIDE SEQUENCE [LARGE SCALE GENOMIC DNA]</scope>
    <source>
        <strain evidence="3 4">T6085</strain>
    </source>
</reference>
<dbReference type="AlphaFoldDB" id="A0A2P5A0M9"/>
<dbReference type="EMBL" id="JPDN02000003">
    <property type="protein sequence ID" value="PON30099.1"/>
    <property type="molecule type" value="Genomic_DNA"/>
</dbReference>
<dbReference type="Proteomes" id="UP000054821">
    <property type="component" value="Unassembled WGS sequence"/>
</dbReference>
<feature type="chain" id="PRO_5015139831" evidence="2">
    <location>
        <begin position="19"/>
        <end position="108"/>
    </location>
</feature>
<sequence>MKLSYIVAGLSAFYGVEAATESTITCSACPPPSSTNDIVTRSAVATPSCSGPSFTIIPNKSGTGSSAVEPTGSGAATPTGGLPVAAGNRNVVGIAGVIVIAAVGPYLM</sequence>
<evidence type="ECO:0000256" key="1">
    <source>
        <dbReference type="SAM" id="MobiDB-lite"/>
    </source>
</evidence>
<feature type="signal peptide" evidence="2">
    <location>
        <begin position="1"/>
        <end position="18"/>
    </location>
</feature>